<evidence type="ECO:0000313" key="2">
    <source>
        <dbReference type="EMBL" id="GET38701.1"/>
    </source>
</evidence>
<keyword evidence="1" id="KW-0812">Transmembrane</keyword>
<comment type="caution">
    <text evidence="2">The sequence shown here is derived from an EMBL/GenBank/DDBJ whole genome shotgun (WGS) entry which is preliminary data.</text>
</comment>
<name>A0AAV3XBE6_9CYAN</name>
<evidence type="ECO:0008006" key="4">
    <source>
        <dbReference type="Google" id="ProtNLM"/>
    </source>
</evidence>
<keyword evidence="3" id="KW-1185">Reference proteome</keyword>
<protein>
    <recommendedName>
        <fullName evidence="4">Serine/threonine protein kinase</fullName>
    </recommendedName>
</protein>
<proteinExistence type="predicted"/>
<reference evidence="2" key="1">
    <citation type="submission" date="2019-10" db="EMBL/GenBank/DDBJ databases">
        <title>Draft genome sequece of Microseira wollei NIES-4236.</title>
        <authorList>
            <person name="Yamaguchi H."/>
            <person name="Suzuki S."/>
            <person name="Kawachi M."/>
        </authorList>
    </citation>
    <scope>NUCLEOTIDE SEQUENCE</scope>
    <source>
        <strain evidence="2">NIES-4236</strain>
    </source>
</reference>
<accession>A0AAV3XBE6</accession>
<keyword evidence="1" id="KW-1133">Transmembrane helix</keyword>
<sequence length="201" mass="23190">MNRQRLVKIGMTVLTFLGLVALVAVGGIVWTIKSTFDSATQEITDIKRYQEIRSQFDPAWALVKHFPYDIPTDATNVHLYFLPGFLQGTTIFQLKMKLPPKKITSLQSQYRPLAKRRYKWGSKNNSPTEYICPTNDGNWTIRYDYNCYTCGNKNQSFLPTYEILVLEDTRGGSECRWNHAEHYGVAIDSSASEIVYWVEAW</sequence>
<evidence type="ECO:0000313" key="3">
    <source>
        <dbReference type="Proteomes" id="UP001050975"/>
    </source>
</evidence>
<dbReference type="EMBL" id="BLAY01000050">
    <property type="protein sequence ID" value="GET38701.1"/>
    <property type="molecule type" value="Genomic_DNA"/>
</dbReference>
<dbReference type="Proteomes" id="UP001050975">
    <property type="component" value="Unassembled WGS sequence"/>
</dbReference>
<keyword evidence="1" id="KW-0472">Membrane</keyword>
<feature type="transmembrane region" description="Helical" evidence="1">
    <location>
        <begin position="12"/>
        <end position="32"/>
    </location>
</feature>
<evidence type="ECO:0000256" key="1">
    <source>
        <dbReference type="SAM" id="Phobius"/>
    </source>
</evidence>
<gene>
    <name evidence="2" type="ORF">MiSe_34600</name>
</gene>
<dbReference type="AlphaFoldDB" id="A0AAV3XBE6"/>
<organism evidence="2 3">
    <name type="scientific">Microseira wollei NIES-4236</name>
    <dbReference type="NCBI Taxonomy" id="2530354"/>
    <lineage>
        <taxon>Bacteria</taxon>
        <taxon>Bacillati</taxon>
        <taxon>Cyanobacteriota</taxon>
        <taxon>Cyanophyceae</taxon>
        <taxon>Oscillatoriophycideae</taxon>
        <taxon>Aerosakkonematales</taxon>
        <taxon>Aerosakkonemataceae</taxon>
        <taxon>Microseira</taxon>
    </lineage>
</organism>